<evidence type="ECO:0000313" key="4">
    <source>
        <dbReference type="Proteomes" id="UP000198221"/>
    </source>
</evidence>
<dbReference type="SUPFAM" id="SSF88713">
    <property type="entry name" value="Glycoside hydrolase/deacetylase"/>
    <property type="match status" value="1"/>
</dbReference>
<proteinExistence type="predicted"/>
<evidence type="ECO:0000259" key="2">
    <source>
        <dbReference type="PROSITE" id="PS51677"/>
    </source>
</evidence>
<dbReference type="RefSeq" id="WP_269459009.1">
    <property type="nucleotide sequence ID" value="NZ_LT607754.1"/>
</dbReference>
<feature type="region of interest" description="Disordered" evidence="1">
    <location>
        <begin position="24"/>
        <end position="75"/>
    </location>
</feature>
<dbReference type="Proteomes" id="UP000198221">
    <property type="component" value="Chromosome I"/>
</dbReference>
<feature type="domain" description="NodB homology" evidence="2">
    <location>
        <begin position="75"/>
        <end position="254"/>
    </location>
</feature>
<dbReference type="AlphaFoldDB" id="A0A1C5JK74"/>
<dbReference type="PANTHER" id="PTHR10587:SF137">
    <property type="entry name" value="4-DEOXY-4-FORMAMIDO-L-ARABINOSE-PHOSPHOUNDECAPRENOL DEFORMYLASE ARND-RELATED"/>
    <property type="match status" value="1"/>
</dbReference>
<dbReference type="InterPro" id="IPR006311">
    <property type="entry name" value="TAT_signal"/>
</dbReference>
<sequence>MPLDRRSALTAAAGVAAGLVGVGACDSPSRPSAARSATPGGGSASPFPSPARSTGAAPGHASLPGEINNAPRDRPDVALTFHGQGDATLARQLLAELERGGARVTVFAVGTWLAEQPAMARRVLDAGHDLGNHTENHRDISRMTPTEAFGEIDACAQRIRKLTGAIGAWFRPSQTQHANALIRAQANRVGYPTCVSYDVDSLDYTDPGSPAVVRTTLSQVRPGSIVSLHFGHRGTVAAIGPILDGLRQRGLHAVTMKELMS</sequence>
<dbReference type="EMBL" id="LT607754">
    <property type="protein sequence ID" value="SCG70955.1"/>
    <property type="molecule type" value="Genomic_DNA"/>
</dbReference>
<dbReference type="InterPro" id="IPR011330">
    <property type="entry name" value="Glyco_hydro/deAcase_b/a-brl"/>
</dbReference>
<dbReference type="CDD" id="cd10917">
    <property type="entry name" value="CE4_NodB_like_6s_7s"/>
    <property type="match status" value="1"/>
</dbReference>
<reference evidence="4" key="1">
    <citation type="submission" date="2016-06" db="EMBL/GenBank/DDBJ databases">
        <authorList>
            <person name="Varghese N."/>
            <person name="Submissions Spin"/>
        </authorList>
    </citation>
    <scope>NUCLEOTIDE SEQUENCE [LARGE SCALE GENOMIC DNA]</scope>
    <source>
        <strain evidence="4">DSM 43819</strain>
    </source>
</reference>
<dbReference type="Gene3D" id="3.20.20.370">
    <property type="entry name" value="Glycoside hydrolase/deacetylase"/>
    <property type="match status" value="1"/>
</dbReference>
<dbReference type="PANTHER" id="PTHR10587">
    <property type="entry name" value="GLYCOSYL TRANSFERASE-RELATED"/>
    <property type="match status" value="1"/>
</dbReference>
<name>A0A1C5JK74_9ACTN</name>
<dbReference type="PROSITE" id="PS51318">
    <property type="entry name" value="TAT"/>
    <property type="match status" value="1"/>
</dbReference>
<gene>
    <name evidence="3" type="ORF">GA0070613_4838</name>
</gene>
<dbReference type="GO" id="GO:0016810">
    <property type="term" value="F:hydrolase activity, acting on carbon-nitrogen (but not peptide) bonds"/>
    <property type="evidence" value="ECO:0007669"/>
    <property type="project" value="InterPro"/>
</dbReference>
<protein>
    <submittedName>
        <fullName evidence="3">Peptidoglycan/xylan/chitin deacetylase, PgdA/CDA1 family</fullName>
    </submittedName>
</protein>
<dbReference type="PROSITE" id="PS51677">
    <property type="entry name" value="NODB"/>
    <property type="match status" value="1"/>
</dbReference>
<dbReference type="GO" id="GO:0005975">
    <property type="term" value="P:carbohydrate metabolic process"/>
    <property type="evidence" value="ECO:0007669"/>
    <property type="project" value="InterPro"/>
</dbReference>
<organism evidence="3 4">
    <name type="scientific">Micromonospora inositola</name>
    <dbReference type="NCBI Taxonomy" id="47865"/>
    <lineage>
        <taxon>Bacteria</taxon>
        <taxon>Bacillati</taxon>
        <taxon>Actinomycetota</taxon>
        <taxon>Actinomycetes</taxon>
        <taxon>Micromonosporales</taxon>
        <taxon>Micromonosporaceae</taxon>
        <taxon>Micromonospora</taxon>
    </lineage>
</organism>
<accession>A0A1C5JK74</accession>
<dbReference type="InterPro" id="IPR050248">
    <property type="entry name" value="Polysacc_deacetylase_ArnD"/>
</dbReference>
<evidence type="ECO:0000313" key="3">
    <source>
        <dbReference type="EMBL" id="SCG70955.1"/>
    </source>
</evidence>
<keyword evidence="4" id="KW-1185">Reference proteome</keyword>
<evidence type="ECO:0000256" key="1">
    <source>
        <dbReference type="SAM" id="MobiDB-lite"/>
    </source>
</evidence>
<dbReference type="PROSITE" id="PS51257">
    <property type="entry name" value="PROKAR_LIPOPROTEIN"/>
    <property type="match status" value="1"/>
</dbReference>
<dbReference type="Pfam" id="PF01522">
    <property type="entry name" value="Polysacc_deac_1"/>
    <property type="match status" value="1"/>
</dbReference>
<dbReference type="InterPro" id="IPR002509">
    <property type="entry name" value="NODB_dom"/>
</dbReference>
<feature type="compositionally biased region" description="Low complexity" evidence="1">
    <location>
        <begin position="24"/>
        <end position="54"/>
    </location>
</feature>